<comment type="caution">
    <text evidence="1">The sequence shown here is derived from an EMBL/GenBank/DDBJ whole genome shotgun (WGS) entry which is preliminary data.</text>
</comment>
<organism evidence="1 2">
    <name type="scientific">Pleurodeles waltl</name>
    <name type="common">Iberian ribbed newt</name>
    <dbReference type="NCBI Taxonomy" id="8319"/>
    <lineage>
        <taxon>Eukaryota</taxon>
        <taxon>Metazoa</taxon>
        <taxon>Chordata</taxon>
        <taxon>Craniata</taxon>
        <taxon>Vertebrata</taxon>
        <taxon>Euteleostomi</taxon>
        <taxon>Amphibia</taxon>
        <taxon>Batrachia</taxon>
        <taxon>Caudata</taxon>
        <taxon>Salamandroidea</taxon>
        <taxon>Salamandridae</taxon>
        <taxon>Pleurodelinae</taxon>
        <taxon>Pleurodeles</taxon>
    </lineage>
</organism>
<reference evidence="1" key="1">
    <citation type="journal article" date="2022" name="bioRxiv">
        <title>Sequencing and chromosome-scale assembly of the giantPleurodeles waltlgenome.</title>
        <authorList>
            <person name="Brown T."/>
            <person name="Elewa A."/>
            <person name="Iarovenko S."/>
            <person name="Subramanian E."/>
            <person name="Araus A.J."/>
            <person name="Petzold A."/>
            <person name="Susuki M."/>
            <person name="Suzuki K.-i.T."/>
            <person name="Hayashi T."/>
            <person name="Toyoda A."/>
            <person name="Oliveira C."/>
            <person name="Osipova E."/>
            <person name="Leigh N.D."/>
            <person name="Simon A."/>
            <person name="Yun M.H."/>
        </authorList>
    </citation>
    <scope>NUCLEOTIDE SEQUENCE</scope>
    <source>
        <strain evidence="1">20211129_DDA</strain>
        <tissue evidence="1">Liver</tissue>
    </source>
</reference>
<name>A0AAV7PXK4_PLEWA</name>
<keyword evidence="2" id="KW-1185">Reference proteome</keyword>
<evidence type="ECO:0000313" key="2">
    <source>
        <dbReference type="Proteomes" id="UP001066276"/>
    </source>
</evidence>
<sequence length="178" mass="19692">TRRYSDQALMELLIEVADGCPVSAAPAENPSAYWGFRPPNLDVRGTIGERAPETRQLCRESPAASTVALGIWTDGRTPAIFTTKQIWMCLTAKPTVAGRPPHMNWRIGGVRDTKPPFFHVSASVLDWTHWTSPGVAAATGPRRAHNPCRQNQRSHPAIEDVQDVRPQTISKRTLANYL</sequence>
<dbReference type="Proteomes" id="UP001066276">
    <property type="component" value="Chromosome 7"/>
</dbReference>
<accession>A0AAV7PXK4</accession>
<evidence type="ECO:0000313" key="1">
    <source>
        <dbReference type="EMBL" id="KAJ1131992.1"/>
    </source>
</evidence>
<feature type="non-terminal residue" evidence="1">
    <location>
        <position position="1"/>
    </location>
</feature>
<gene>
    <name evidence="1" type="ORF">NDU88_010322</name>
</gene>
<dbReference type="AlphaFoldDB" id="A0AAV7PXK4"/>
<dbReference type="EMBL" id="JANPWB010000011">
    <property type="protein sequence ID" value="KAJ1131992.1"/>
    <property type="molecule type" value="Genomic_DNA"/>
</dbReference>
<proteinExistence type="predicted"/>
<protein>
    <submittedName>
        <fullName evidence="1">Uncharacterized protein</fullName>
    </submittedName>
</protein>